<evidence type="ECO:0000256" key="2">
    <source>
        <dbReference type="ARBA" id="ARBA00010663"/>
    </source>
</evidence>
<evidence type="ECO:0000259" key="11">
    <source>
        <dbReference type="PROSITE" id="PS50262"/>
    </source>
</evidence>
<feature type="transmembrane region" description="Helical" evidence="10">
    <location>
        <begin position="154"/>
        <end position="173"/>
    </location>
</feature>
<protein>
    <recommendedName>
        <fullName evidence="11">G-protein coupled receptors family 1 profile domain-containing protein</fullName>
    </recommendedName>
</protein>
<evidence type="ECO:0000313" key="13">
    <source>
        <dbReference type="Proteomes" id="UP001497382"/>
    </source>
</evidence>
<comment type="caution">
    <text evidence="12">The sequence shown here is derived from an EMBL/GenBank/DDBJ whole genome shotgun (WGS) entry which is preliminary data.</text>
</comment>
<dbReference type="SUPFAM" id="SSF81321">
    <property type="entry name" value="Family A G protein-coupled receptor-like"/>
    <property type="match status" value="1"/>
</dbReference>
<dbReference type="Proteomes" id="UP001497382">
    <property type="component" value="Unassembled WGS sequence"/>
</dbReference>
<proteinExistence type="inferred from homology"/>
<gene>
    <name evidence="12" type="ORF">LARSCL_LOCUS14554</name>
</gene>
<feature type="transmembrane region" description="Helical" evidence="10">
    <location>
        <begin position="242"/>
        <end position="264"/>
    </location>
</feature>
<dbReference type="PANTHER" id="PTHR45695">
    <property type="entry name" value="LEUCOKININ RECEPTOR-RELATED"/>
    <property type="match status" value="1"/>
</dbReference>
<dbReference type="Pfam" id="PF00001">
    <property type="entry name" value="7tm_1"/>
    <property type="match status" value="1"/>
</dbReference>
<organism evidence="12 13">
    <name type="scientific">Larinioides sclopetarius</name>
    <dbReference type="NCBI Taxonomy" id="280406"/>
    <lineage>
        <taxon>Eukaryota</taxon>
        <taxon>Metazoa</taxon>
        <taxon>Ecdysozoa</taxon>
        <taxon>Arthropoda</taxon>
        <taxon>Chelicerata</taxon>
        <taxon>Arachnida</taxon>
        <taxon>Araneae</taxon>
        <taxon>Araneomorphae</taxon>
        <taxon>Entelegynae</taxon>
        <taxon>Araneoidea</taxon>
        <taxon>Araneidae</taxon>
        <taxon>Larinioides</taxon>
    </lineage>
</organism>
<evidence type="ECO:0000256" key="3">
    <source>
        <dbReference type="ARBA" id="ARBA00022692"/>
    </source>
</evidence>
<evidence type="ECO:0000256" key="8">
    <source>
        <dbReference type="ARBA" id="ARBA00023224"/>
    </source>
</evidence>
<dbReference type="PROSITE" id="PS00237">
    <property type="entry name" value="G_PROTEIN_RECEP_F1_1"/>
    <property type="match status" value="1"/>
</dbReference>
<keyword evidence="7 9" id="KW-0675">Receptor</keyword>
<keyword evidence="4 10" id="KW-1133">Transmembrane helix</keyword>
<name>A0AAV2AUB0_9ARAC</name>
<dbReference type="AlphaFoldDB" id="A0AAV2AUB0"/>
<feature type="transmembrane region" description="Helical" evidence="10">
    <location>
        <begin position="78"/>
        <end position="103"/>
    </location>
</feature>
<keyword evidence="8 9" id="KW-0807">Transducer</keyword>
<keyword evidence="6 10" id="KW-0472">Membrane</keyword>
<sequence>MDAKVDGSDTNYLRRTSHSVFNYTPPLEILDLTYDSSSEPNQSSMDNGTPSCTNEYCVSDEDYLGMIQDYIYPTTLEWILISLHIVVFIVGLVGNALVCVSVYKNHTMRTVTNYFIVNLALADFLVILFCLPPTVLWDVTETWFFGSVTCKLVLYLQSISVSVSVLTLTFISIDRWYAICHPLSFKSTAARAKTNILVIWLVSIFVVLPEALVLDTRRHPIPLDTIYLTDCTYTWSESSTRIYQLFLLFFLYIVPFLLMAIAYYQIAKVLWNKNIPGSSETNHHPSRTTVSKENGKNGATVRLIQANPSCEGQIQSRRKAAKMLIAVVVIFGLCYLPVHLINALRYTVGLPQNSATTVVSLISHWLCYANSSINPIIYNFMNGKFRKEFRNFLCCECCRKSYGNRRGENMTGTRYRFTTSVTQMENINLTTIERT</sequence>
<keyword evidence="3 9" id="KW-0812">Transmembrane</keyword>
<dbReference type="Gene3D" id="1.20.1070.10">
    <property type="entry name" value="Rhodopsin 7-helix transmembrane proteins"/>
    <property type="match status" value="1"/>
</dbReference>
<dbReference type="EMBL" id="CAXIEN010000211">
    <property type="protein sequence ID" value="CAL1286980.1"/>
    <property type="molecule type" value="Genomic_DNA"/>
</dbReference>
<dbReference type="InterPro" id="IPR017452">
    <property type="entry name" value="GPCR_Rhodpsn_7TM"/>
</dbReference>
<evidence type="ECO:0000256" key="1">
    <source>
        <dbReference type="ARBA" id="ARBA00004141"/>
    </source>
</evidence>
<keyword evidence="5 9" id="KW-0297">G-protein coupled receptor</keyword>
<dbReference type="InterPro" id="IPR000204">
    <property type="entry name" value="Orexin_rcpt"/>
</dbReference>
<evidence type="ECO:0000313" key="12">
    <source>
        <dbReference type="EMBL" id="CAL1286980.1"/>
    </source>
</evidence>
<reference evidence="12 13" key="1">
    <citation type="submission" date="2024-04" db="EMBL/GenBank/DDBJ databases">
        <authorList>
            <person name="Rising A."/>
            <person name="Reimegard J."/>
            <person name="Sonavane S."/>
            <person name="Akerstrom W."/>
            <person name="Nylinder S."/>
            <person name="Hedman E."/>
            <person name="Kallberg Y."/>
        </authorList>
    </citation>
    <scope>NUCLEOTIDE SEQUENCE [LARGE SCALE GENOMIC DNA]</scope>
</reference>
<evidence type="ECO:0000256" key="4">
    <source>
        <dbReference type="ARBA" id="ARBA00022989"/>
    </source>
</evidence>
<dbReference type="PRINTS" id="PR01064">
    <property type="entry name" value="OREXINR"/>
</dbReference>
<dbReference type="InterPro" id="IPR000276">
    <property type="entry name" value="GPCR_Rhodpsn"/>
</dbReference>
<evidence type="ECO:0000256" key="7">
    <source>
        <dbReference type="ARBA" id="ARBA00023170"/>
    </source>
</evidence>
<evidence type="ECO:0000256" key="5">
    <source>
        <dbReference type="ARBA" id="ARBA00023040"/>
    </source>
</evidence>
<evidence type="ECO:0000256" key="10">
    <source>
        <dbReference type="SAM" id="Phobius"/>
    </source>
</evidence>
<dbReference type="GO" id="GO:0016499">
    <property type="term" value="F:orexin receptor activity"/>
    <property type="evidence" value="ECO:0007669"/>
    <property type="project" value="InterPro"/>
</dbReference>
<accession>A0AAV2AUB0</accession>
<dbReference type="CDD" id="cd15208">
    <property type="entry name" value="7tmA_OXR"/>
    <property type="match status" value="1"/>
</dbReference>
<comment type="similarity">
    <text evidence="2 9">Belongs to the G-protein coupled receptor 1 family.</text>
</comment>
<dbReference type="GO" id="GO:0007631">
    <property type="term" value="P:feeding behavior"/>
    <property type="evidence" value="ECO:0007669"/>
    <property type="project" value="InterPro"/>
</dbReference>
<dbReference type="PRINTS" id="PR00237">
    <property type="entry name" value="GPCRRHODOPSN"/>
</dbReference>
<feature type="transmembrane region" description="Helical" evidence="10">
    <location>
        <begin position="115"/>
        <end position="134"/>
    </location>
</feature>
<dbReference type="PROSITE" id="PS50262">
    <property type="entry name" value="G_PROTEIN_RECEP_F1_2"/>
    <property type="match status" value="1"/>
</dbReference>
<dbReference type="GO" id="GO:0005886">
    <property type="term" value="C:plasma membrane"/>
    <property type="evidence" value="ECO:0007669"/>
    <property type="project" value="TreeGrafter"/>
</dbReference>
<dbReference type="PANTHER" id="PTHR45695:SF15">
    <property type="entry name" value="OPSIN RH2"/>
    <property type="match status" value="1"/>
</dbReference>
<keyword evidence="13" id="KW-1185">Reference proteome</keyword>
<feature type="transmembrane region" description="Helical" evidence="10">
    <location>
        <begin position="194"/>
        <end position="214"/>
    </location>
</feature>
<comment type="subcellular location">
    <subcellularLocation>
        <location evidence="1">Membrane</location>
        <topology evidence="1">Multi-pass membrane protein</topology>
    </subcellularLocation>
</comment>
<evidence type="ECO:0000256" key="9">
    <source>
        <dbReference type="RuleBase" id="RU000688"/>
    </source>
</evidence>
<feature type="domain" description="G-protein coupled receptors family 1 profile" evidence="11">
    <location>
        <begin position="94"/>
        <end position="378"/>
    </location>
</feature>
<evidence type="ECO:0000256" key="6">
    <source>
        <dbReference type="ARBA" id="ARBA00023136"/>
    </source>
</evidence>
<feature type="transmembrane region" description="Helical" evidence="10">
    <location>
        <begin position="323"/>
        <end position="341"/>
    </location>
</feature>
<feature type="transmembrane region" description="Helical" evidence="10">
    <location>
        <begin position="361"/>
        <end position="381"/>
    </location>
</feature>
<dbReference type="SMART" id="SM01381">
    <property type="entry name" value="7TM_GPCR_Srsx"/>
    <property type="match status" value="1"/>
</dbReference>